<dbReference type="RefSeq" id="XP_014485939.1">
    <property type="nucleotide sequence ID" value="XM_014630453.1"/>
</dbReference>
<dbReference type="AlphaFoldDB" id="A0A6P3Y7D0"/>
<feature type="coiled-coil region" evidence="1">
    <location>
        <begin position="161"/>
        <end position="195"/>
    </location>
</feature>
<dbReference type="Pfam" id="PF14970">
    <property type="entry name" value="TEDC1"/>
    <property type="match status" value="1"/>
</dbReference>
<keyword evidence="1" id="KW-0175">Coiled coil</keyword>
<evidence type="ECO:0000259" key="2">
    <source>
        <dbReference type="Pfam" id="PF14970"/>
    </source>
</evidence>
<gene>
    <name evidence="4" type="primary">LOC106750254</name>
</gene>
<dbReference type="InterPro" id="IPR027996">
    <property type="entry name" value="TEDC1_dom"/>
</dbReference>
<name>A0A6P3Y7D0_DINQU</name>
<dbReference type="GeneID" id="106750254"/>
<evidence type="ECO:0000313" key="3">
    <source>
        <dbReference type="Proteomes" id="UP000515204"/>
    </source>
</evidence>
<keyword evidence="3" id="KW-1185">Reference proteome</keyword>
<evidence type="ECO:0000256" key="1">
    <source>
        <dbReference type="SAM" id="Coils"/>
    </source>
</evidence>
<dbReference type="OrthoDB" id="9906141at2759"/>
<organism evidence="3 4">
    <name type="scientific">Dinoponera quadriceps</name>
    <name type="common">South American ant</name>
    <dbReference type="NCBI Taxonomy" id="609295"/>
    <lineage>
        <taxon>Eukaryota</taxon>
        <taxon>Metazoa</taxon>
        <taxon>Ecdysozoa</taxon>
        <taxon>Arthropoda</taxon>
        <taxon>Hexapoda</taxon>
        <taxon>Insecta</taxon>
        <taxon>Pterygota</taxon>
        <taxon>Neoptera</taxon>
        <taxon>Endopterygota</taxon>
        <taxon>Hymenoptera</taxon>
        <taxon>Apocrita</taxon>
        <taxon>Aculeata</taxon>
        <taxon>Formicoidea</taxon>
        <taxon>Formicidae</taxon>
        <taxon>Ponerinae</taxon>
        <taxon>Ponerini</taxon>
        <taxon>Dinoponera</taxon>
    </lineage>
</organism>
<evidence type="ECO:0000313" key="4">
    <source>
        <dbReference type="RefSeq" id="XP_014485939.1"/>
    </source>
</evidence>
<feature type="domain" description="Tubulin epsilon and delta complex protein 1" evidence="2">
    <location>
        <begin position="90"/>
        <end position="263"/>
    </location>
</feature>
<reference evidence="4" key="1">
    <citation type="submission" date="2025-08" db="UniProtKB">
        <authorList>
            <consortium name="RefSeq"/>
        </authorList>
    </citation>
    <scope>IDENTIFICATION</scope>
</reference>
<sequence length="283" mass="32760">MVVEVVEGRRRKKREALELLCRCIRSLTDVKLDPQDLISAKDDIVDEQVKCKLQDTLSILSDYAVRLKGYSVNAMNDNYLGYKLKFAVLQYPALDFYFPRVDGGTRILLIALSWLLATEDVLTLVHRMKLIKNKTQTDNLGEVLETKSREPLAISAEFDKISQLNGKVNTNLKEISELKREWSRLASKISEVSEEHCGGRQFAAYQDLPDFRACEIALTKRVAFLDDSTQDREKLREFNDAQKLLEIHAKWLGMEHVFFDWMVNHGETDLIRIFREKSLYIII</sequence>
<dbReference type="KEGG" id="dqu:106750254"/>
<protein>
    <submittedName>
        <fullName evidence="4">Uncharacterized protein LOC106750254 isoform X1</fullName>
    </submittedName>
</protein>
<proteinExistence type="predicted"/>
<dbReference type="Proteomes" id="UP000515204">
    <property type="component" value="Unplaced"/>
</dbReference>
<accession>A0A6P3Y7D0</accession>